<sequence length="59" mass="6353">MVCLFVCFSQLINSDIVGKALDNDVYDQRVGLTDASNLPDLDRDFGCAGIAKFLDLGIG</sequence>
<proteinExistence type="predicted"/>
<dbReference type="AlphaFoldDB" id="A0A3B0RJV0"/>
<accession>A0A3B0RJV0</accession>
<name>A0A3B0RJV0_9ZZZZ</name>
<feature type="non-terminal residue" evidence="1">
    <location>
        <position position="59"/>
    </location>
</feature>
<protein>
    <submittedName>
        <fullName evidence="1">Uncharacterized protein</fullName>
    </submittedName>
</protein>
<gene>
    <name evidence="1" type="ORF">MNBD_ALPHA04-253</name>
</gene>
<evidence type="ECO:0000313" key="1">
    <source>
        <dbReference type="EMBL" id="VAV88528.1"/>
    </source>
</evidence>
<dbReference type="EMBL" id="UOEF01000049">
    <property type="protein sequence ID" value="VAV88528.1"/>
    <property type="molecule type" value="Genomic_DNA"/>
</dbReference>
<organism evidence="1">
    <name type="scientific">hydrothermal vent metagenome</name>
    <dbReference type="NCBI Taxonomy" id="652676"/>
    <lineage>
        <taxon>unclassified sequences</taxon>
        <taxon>metagenomes</taxon>
        <taxon>ecological metagenomes</taxon>
    </lineage>
</organism>
<reference evidence="1" key="1">
    <citation type="submission" date="2018-06" db="EMBL/GenBank/DDBJ databases">
        <authorList>
            <person name="Zhirakovskaya E."/>
        </authorList>
    </citation>
    <scope>NUCLEOTIDE SEQUENCE</scope>
</reference>